<sequence>MQTQDRDTQRDQFAQGKPLWARAIATPATEFGPTALPLLSGQIPEGLQGTLYRNGPGRLSRQGQTVDHWFDGDGGILAVHVDDGGATACYRYVQTQELQAEEAKDQFLYSGYGQMAPGPVWKRWGVPPKNVANTSVLALPDKLLALWEGGNPHALDPVTLETQGLDPLSGLTPKLTYSAHPKRDPHTGNIYNFGVIFGPKTYIQIYCSHASGDIYRQASIPLPGLSMVHDFVLAGRYLIFIVPPLRLQMLPILLGTKSLSDALQWQPHQGTQIIVIDRDTFKEVTRIDTDPWFQWHFSNGHEDAAGNIVVDYVRYDDFQTNQWLKEVVTGYPQAPATGKLWQLQINPQSGQVLHNEPLFNFGCEFPVISSLETGQKTTAIYLNHHSHTQRPVEEMFDCIARIDGKTSAVTSMAFPSGCYPMEAIYAPDPNTFDQGWLLTVVFDGNQDQSTVQIFSANQLDAGPIAVLGLPEIIPFGFHGAWQARA</sequence>
<dbReference type="InterPro" id="IPR004294">
    <property type="entry name" value="Carotenoid_Oase"/>
</dbReference>
<dbReference type="GO" id="GO:0016121">
    <property type="term" value="P:carotene catabolic process"/>
    <property type="evidence" value="ECO:0007669"/>
    <property type="project" value="TreeGrafter"/>
</dbReference>
<feature type="binding site" evidence="4">
    <location>
        <position position="180"/>
    </location>
    <ligand>
        <name>Fe cation</name>
        <dbReference type="ChEBI" id="CHEBI:24875"/>
        <note>catalytic</note>
    </ligand>
</feature>
<dbReference type="Proteomes" id="UP000000268">
    <property type="component" value="Chromosome"/>
</dbReference>
<dbReference type="PANTHER" id="PTHR10543:SF139">
    <property type="entry name" value="DIOXYGENASE"/>
    <property type="match status" value="1"/>
</dbReference>
<dbReference type="GO" id="GO:0010436">
    <property type="term" value="F:carotenoid dioxygenase activity"/>
    <property type="evidence" value="ECO:0007669"/>
    <property type="project" value="TreeGrafter"/>
</dbReference>
<organism evidence="5 6">
    <name type="scientific">Acaryochloris marina (strain MBIC 11017)</name>
    <dbReference type="NCBI Taxonomy" id="329726"/>
    <lineage>
        <taxon>Bacteria</taxon>
        <taxon>Bacillati</taxon>
        <taxon>Cyanobacteriota</taxon>
        <taxon>Cyanophyceae</taxon>
        <taxon>Acaryochloridales</taxon>
        <taxon>Acaryochloridaceae</taxon>
        <taxon>Acaryochloris</taxon>
    </lineage>
</organism>
<keyword evidence="3 4" id="KW-0408">Iron</keyword>
<dbReference type="EMBL" id="CP000828">
    <property type="protein sequence ID" value="ABW25967.1"/>
    <property type="molecule type" value="Genomic_DNA"/>
</dbReference>
<comment type="cofactor">
    <cofactor evidence="4">
        <name>Fe(2+)</name>
        <dbReference type="ChEBI" id="CHEBI:29033"/>
    </cofactor>
    <text evidence="4">Binds 1 Fe(2+) ion per subunit.</text>
</comment>
<feature type="binding site" evidence="4">
    <location>
        <position position="229"/>
    </location>
    <ligand>
        <name>Fe cation</name>
        <dbReference type="ChEBI" id="CHEBI:24875"/>
        <note>catalytic</note>
    </ligand>
</feature>
<dbReference type="Pfam" id="PF03055">
    <property type="entry name" value="RPE65"/>
    <property type="match status" value="1"/>
</dbReference>
<evidence type="ECO:0000256" key="3">
    <source>
        <dbReference type="ARBA" id="ARBA00023004"/>
    </source>
</evidence>
<evidence type="ECO:0000256" key="2">
    <source>
        <dbReference type="ARBA" id="ARBA00022723"/>
    </source>
</evidence>
<comment type="similarity">
    <text evidence="1">Belongs to the carotenoid oxygenase family.</text>
</comment>
<feature type="binding site" evidence="4">
    <location>
        <position position="296"/>
    </location>
    <ligand>
        <name>Fe cation</name>
        <dbReference type="ChEBI" id="CHEBI:24875"/>
        <note>catalytic</note>
    </ligand>
</feature>
<reference evidence="5 6" key="1">
    <citation type="journal article" date="2008" name="Proc. Natl. Acad. Sci. U.S.A.">
        <title>Niche adaptation and genome expansion in the chlorophyll d-producing cyanobacterium Acaryochloris marina.</title>
        <authorList>
            <person name="Swingley W.D."/>
            <person name="Chen M."/>
            <person name="Cheung P.C."/>
            <person name="Conrad A.L."/>
            <person name="Dejesa L.C."/>
            <person name="Hao J."/>
            <person name="Honchak B.M."/>
            <person name="Karbach L.E."/>
            <person name="Kurdoglu A."/>
            <person name="Lahiri S."/>
            <person name="Mastrian S.D."/>
            <person name="Miyashita H."/>
            <person name="Page L."/>
            <person name="Ramakrishna P."/>
            <person name="Satoh S."/>
            <person name="Sattley W.M."/>
            <person name="Shimada Y."/>
            <person name="Taylor H.L."/>
            <person name="Tomo T."/>
            <person name="Tsuchiya T."/>
            <person name="Wang Z.T."/>
            <person name="Raymond J."/>
            <person name="Mimuro M."/>
            <person name="Blankenship R.E."/>
            <person name="Touchman J.W."/>
        </authorList>
    </citation>
    <scope>NUCLEOTIDE SEQUENCE [LARGE SCALE GENOMIC DNA]</scope>
    <source>
        <strain evidence="6">MBIC 11017</strain>
    </source>
</reference>
<evidence type="ECO:0000313" key="5">
    <source>
        <dbReference type="EMBL" id="ABW25967.1"/>
    </source>
</evidence>
<keyword evidence="6" id="KW-1185">Reference proteome</keyword>
<evidence type="ECO:0000313" key="6">
    <source>
        <dbReference type="Proteomes" id="UP000000268"/>
    </source>
</evidence>
<proteinExistence type="inferred from homology"/>
<dbReference type="PANTHER" id="PTHR10543">
    <property type="entry name" value="BETA-CAROTENE DIOXYGENASE"/>
    <property type="match status" value="1"/>
</dbReference>
<feature type="binding site" evidence="4">
    <location>
        <position position="478"/>
    </location>
    <ligand>
        <name>Fe cation</name>
        <dbReference type="ChEBI" id="CHEBI:24875"/>
        <note>catalytic</note>
    </ligand>
</feature>
<dbReference type="HOGENOM" id="CLU_016472_6_3_3"/>
<accession>B0BZP1</accession>
<dbReference type="RefSeq" id="WP_012161532.1">
    <property type="nucleotide sequence ID" value="NC_009925.1"/>
</dbReference>
<dbReference type="KEGG" id="amr:AM1_0925"/>
<evidence type="ECO:0000256" key="4">
    <source>
        <dbReference type="PIRSR" id="PIRSR604294-1"/>
    </source>
</evidence>
<evidence type="ECO:0000256" key="1">
    <source>
        <dbReference type="ARBA" id="ARBA00006787"/>
    </source>
</evidence>
<protein>
    <submittedName>
        <fullName evidence="5">Retinal pigment epithelial membrane protein, putative</fullName>
    </submittedName>
</protein>
<dbReference type="STRING" id="329726.AM1_0925"/>
<dbReference type="eggNOG" id="COG3670">
    <property type="taxonomic scope" value="Bacteria"/>
</dbReference>
<dbReference type="AlphaFoldDB" id="B0BZP1"/>
<gene>
    <name evidence="5" type="ordered locus">AM1_0925</name>
</gene>
<dbReference type="OrthoDB" id="6636843at2"/>
<name>B0BZP1_ACAM1</name>
<dbReference type="GO" id="GO:0046872">
    <property type="term" value="F:metal ion binding"/>
    <property type="evidence" value="ECO:0007669"/>
    <property type="project" value="UniProtKB-KW"/>
</dbReference>
<keyword evidence="2 4" id="KW-0479">Metal-binding</keyword>